<protein>
    <recommendedName>
        <fullName evidence="2">FAD-binding domain-containing protein</fullName>
    </recommendedName>
</protein>
<feature type="domain" description="FAD-binding" evidence="2">
    <location>
        <begin position="61"/>
        <end position="381"/>
    </location>
</feature>
<dbReference type="STRING" id="1169540.A0A0G4GFR7"/>
<keyword evidence="1" id="KW-1133">Transmembrane helix</keyword>
<keyword evidence="1" id="KW-0812">Transmembrane</keyword>
<dbReference type="AlphaFoldDB" id="A0A0G4GFR7"/>
<dbReference type="Proteomes" id="UP000041254">
    <property type="component" value="Unassembled WGS sequence"/>
</dbReference>
<name>A0A0G4GFR7_VITBC</name>
<evidence type="ECO:0000256" key="1">
    <source>
        <dbReference type="SAM" id="Phobius"/>
    </source>
</evidence>
<dbReference type="EMBL" id="CDMY01000653">
    <property type="protein sequence ID" value="CEM28377.1"/>
    <property type="molecule type" value="Genomic_DNA"/>
</dbReference>
<evidence type="ECO:0000313" key="3">
    <source>
        <dbReference type="EMBL" id="CEM28377.1"/>
    </source>
</evidence>
<feature type="transmembrane region" description="Helical" evidence="1">
    <location>
        <begin position="12"/>
        <end position="34"/>
    </location>
</feature>
<dbReference type="InParanoid" id="A0A0G4GFR7"/>
<dbReference type="SUPFAM" id="SSF51905">
    <property type="entry name" value="FAD/NAD(P)-binding domain"/>
    <property type="match status" value="1"/>
</dbReference>
<reference evidence="3 4" key="1">
    <citation type="submission" date="2014-11" db="EMBL/GenBank/DDBJ databases">
        <authorList>
            <person name="Zhu J."/>
            <person name="Qi W."/>
            <person name="Song R."/>
        </authorList>
    </citation>
    <scope>NUCLEOTIDE SEQUENCE [LARGE SCALE GENOMIC DNA]</scope>
</reference>
<dbReference type="InterPro" id="IPR050407">
    <property type="entry name" value="Geranylgeranyl_reductase"/>
</dbReference>
<accession>A0A0G4GFR7</accession>
<dbReference type="Pfam" id="PF01494">
    <property type="entry name" value="FAD_binding_3"/>
    <property type="match status" value="1"/>
</dbReference>
<organism evidence="3 4">
    <name type="scientific">Vitrella brassicaformis (strain CCMP3155)</name>
    <dbReference type="NCBI Taxonomy" id="1169540"/>
    <lineage>
        <taxon>Eukaryota</taxon>
        <taxon>Sar</taxon>
        <taxon>Alveolata</taxon>
        <taxon>Colpodellida</taxon>
        <taxon>Vitrellaceae</taxon>
        <taxon>Vitrella</taxon>
    </lineage>
</organism>
<keyword evidence="4" id="KW-1185">Reference proteome</keyword>
<evidence type="ECO:0000259" key="2">
    <source>
        <dbReference type="Pfam" id="PF01494"/>
    </source>
</evidence>
<dbReference type="VEuPathDB" id="CryptoDB:Vbra_6244"/>
<dbReference type="OMA" id="VWYWLIP"/>
<proteinExistence type="predicted"/>
<dbReference type="PRINTS" id="PR00420">
    <property type="entry name" value="RNGMNOXGNASE"/>
</dbReference>
<sequence length="484" mass="52446">MLSFVVLAGQLLLLIGGAVFGSLVLLLLLVKWWLERPLRQPIGRVRAGGPFKGQAPDDDTYEVCIVGAGPAGSSCAYFSVKGGVKTLLLERKTFPRDKYCGDGVCTPAINILEEMGVMKTLKENNEVKFADAGGLVSPAGLSYIGASVEKLGNAAACAVKRLHLDMRMAFAARDAGASLLEEQDVIGAEFDDSRGIWTVKTEAGASYKARLLVCADGAPSRLATKLGYCTEAPKGISSRAFISGKHNTNFDGVCFYLKGALPGYCAIFRHPNDELNFCYYLIPCGKEGMCGDVSEKDLPRLHNYAIKEDPFVSAAIGKQAKIEPMKAAALRLARQGVSKSYGPQLLIVGDAAGQCDPLTGEGIHTAMIGGKQAALTIIEMSREGDYSEESCKVYEDRWLKEFGHDFPISVMGSWLLWKCPMLIDATAAEMQRQGDKMLALWAELMTCMKPKTYFLHPSIALPLGVAVVRRYLSTLIFGEAKRQL</sequence>
<dbReference type="InterPro" id="IPR036188">
    <property type="entry name" value="FAD/NAD-bd_sf"/>
</dbReference>
<gene>
    <name evidence="3" type="ORF">Vbra_6244</name>
</gene>
<dbReference type="GO" id="GO:0071949">
    <property type="term" value="F:FAD binding"/>
    <property type="evidence" value="ECO:0007669"/>
    <property type="project" value="InterPro"/>
</dbReference>
<evidence type="ECO:0000313" key="4">
    <source>
        <dbReference type="Proteomes" id="UP000041254"/>
    </source>
</evidence>
<dbReference type="InterPro" id="IPR002938">
    <property type="entry name" value="FAD-bd"/>
</dbReference>
<dbReference type="Gene3D" id="3.50.50.60">
    <property type="entry name" value="FAD/NAD(P)-binding domain"/>
    <property type="match status" value="1"/>
</dbReference>
<dbReference type="PANTHER" id="PTHR42685:SF22">
    <property type="entry name" value="CONDITIONED MEDIUM FACTOR RECEPTOR 1"/>
    <property type="match status" value="1"/>
</dbReference>
<dbReference type="OrthoDB" id="424974at2759"/>
<keyword evidence="1" id="KW-0472">Membrane</keyword>
<dbReference type="PANTHER" id="PTHR42685">
    <property type="entry name" value="GERANYLGERANYL DIPHOSPHATE REDUCTASE"/>
    <property type="match status" value="1"/>
</dbReference>